<evidence type="ECO:0000313" key="8">
    <source>
        <dbReference type="EMBL" id="KAL1527300.1"/>
    </source>
</evidence>
<evidence type="ECO:0000256" key="4">
    <source>
        <dbReference type="ARBA" id="ARBA00022840"/>
    </source>
</evidence>
<dbReference type="CDD" id="cd18795">
    <property type="entry name" value="SF2_C_Ski2"/>
    <property type="match status" value="1"/>
</dbReference>
<dbReference type="InterPro" id="IPR050699">
    <property type="entry name" value="RNA-DNA_Helicase"/>
</dbReference>
<feature type="region of interest" description="Disordered" evidence="5">
    <location>
        <begin position="788"/>
        <end position="811"/>
    </location>
</feature>
<sequence>MAEHAVACAAGVAPPAAGVPTPSGPPAREYPFPLDEFQRIATACVDRRASVLVCAHTSAGKTLVAEHAVAAALRDGGRVVYTSPIKALSNQKYNELKAAFGDVGLLTGDTSLGEESSCLVMTTEVLRVMLYQGSVAMREVQWVVFDEAHMLGSERGWVIEECLILLPHSVRFVLLSATLPNAMEVAEWISSLHAQPVHVVRTPSRPTPLLHYACPAGGAGLFLVQDGEGRFLEAAWQSAVASLKMRRPPAEKGGREADAGAEADPRDQSAALRGRAEEVMRVVRACAREELLPAIVFCFSRTFCEVVARAIAEGAAAAAEPLQLLAADEAERVQLVFDALVETLSEEDAKLPQVRAMLPLLLCGVGIHHSGVLPVLRELVELLFADGALRVLIATETVAMGLNLPARTVIFSSTMKYDGEALRGMRPTEYTQMAGRAGRRGMDARGHSIVLLSHWMSAEEARTMLSSRYEPLHSQFHVKYSSLLKLCRAEGTSAAMLLTRSLAAWQEGRRRAAAEERRRQLTSDLAEAGAHMNALARALPQGTPLVALAEQYLAARLLLDRLGRAFHERVRRGARPWLHPGRVLCLGDGAGTTRYCVLLSHRTDFVDPPAGEAAGPEPSEGVLLHVLLRGAAPAEGRDAAAPADADGAPAAAGEPVVASVPLRAVSHLTAVRLWVPRQLDGADGRASVALSLDAALQLFEGTLPPLDPLEHMEMHDAVSSATLAPLPRVHPSIPSFSSQQLELAIGRIDEEEAHLASLHAQLDATGKFAELYAGAIRRRKLRNELRQLNPARSAAGASTSKASSTLQSERQERMHQLLARLGYMSEGRVLLVKGHAACCIDAANELLAVEVLMRGILNGLGIPEMAALLSVVLSEHRGGAQHAALDATGTRSPP</sequence>
<evidence type="ECO:0000313" key="9">
    <source>
        <dbReference type="Proteomes" id="UP001515480"/>
    </source>
</evidence>
<dbReference type="InterPro" id="IPR014001">
    <property type="entry name" value="Helicase_ATP-bd"/>
</dbReference>
<protein>
    <recommendedName>
        <fullName evidence="10">RNA helicase</fullName>
    </recommendedName>
</protein>
<evidence type="ECO:0000256" key="5">
    <source>
        <dbReference type="SAM" id="MobiDB-lite"/>
    </source>
</evidence>
<dbReference type="EMBL" id="JBGBPQ010000003">
    <property type="protein sequence ID" value="KAL1527300.1"/>
    <property type="molecule type" value="Genomic_DNA"/>
</dbReference>
<dbReference type="Pfam" id="PF08148">
    <property type="entry name" value="DSHCT"/>
    <property type="match status" value="1"/>
</dbReference>
<feature type="domain" description="Helicase C-terminal" evidence="7">
    <location>
        <begin position="320"/>
        <end position="487"/>
    </location>
</feature>
<evidence type="ECO:0000256" key="1">
    <source>
        <dbReference type="ARBA" id="ARBA00022741"/>
    </source>
</evidence>
<organism evidence="8 9">
    <name type="scientific">Prymnesium parvum</name>
    <name type="common">Toxic golden alga</name>
    <dbReference type="NCBI Taxonomy" id="97485"/>
    <lineage>
        <taxon>Eukaryota</taxon>
        <taxon>Haptista</taxon>
        <taxon>Haptophyta</taxon>
        <taxon>Prymnesiophyceae</taxon>
        <taxon>Prymnesiales</taxon>
        <taxon>Prymnesiaceae</taxon>
        <taxon>Prymnesium</taxon>
    </lineage>
</organism>
<dbReference type="GO" id="GO:0000460">
    <property type="term" value="P:maturation of 5.8S rRNA"/>
    <property type="evidence" value="ECO:0007669"/>
    <property type="project" value="TreeGrafter"/>
</dbReference>
<dbReference type="Pfam" id="PF00271">
    <property type="entry name" value="Helicase_C"/>
    <property type="match status" value="1"/>
</dbReference>
<dbReference type="InterPro" id="IPR012961">
    <property type="entry name" value="Ski2/MTR4_C"/>
</dbReference>
<dbReference type="InterPro" id="IPR025696">
    <property type="entry name" value="Beta-barrel_MTR4"/>
</dbReference>
<name>A0AB34K014_PRYPA</name>
<dbReference type="GO" id="GO:0005634">
    <property type="term" value="C:nucleus"/>
    <property type="evidence" value="ECO:0007669"/>
    <property type="project" value="TreeGrafter"/>
</dbReference>
<keyword evidence="9" id="KW-1185">Reference proteome</keyword>
<evidence type="ECO:0000256" key="3">
    <source>
        <dbReference type="ARBA" id="ARBA00022806"/>
    </source>
</evidence>
<dbReference type="FunFam" id="3.40.50.300:FF:000083">
    <property type="entry name" value="ATP-dependent RNA helicase DOB1"/>
    <property type="match status" value="1"/>
</dbReference>
<dbReference type="PANTHER" id="PTHR12131">
    <property type="entry name" value="ATP-DEPENDENT RNA AND DNA HELICASE"/>
    <property type="match status" value="1"/>
</dbReference>
<dbReference type="GO" id="GO:0004386">
    <property type="term" value="F:helicase activity"/>
    <property type="evidence" value="ECO:0007669"/>
    <property type="project" value="UniProtKB-KW"/>
</dbReference>
<feature type="compositionally biased region" description="Low complexity" evidence="5">
    <location>
        <begin position="791"/>
        <end position="804"/>
    </location>
</feature>
<evidence type="ECO:0008006" key="10">
    <source>
        <dbReference type="Google" id="ProtNLM"/>
    </source>
</evidence>
<proteinExistence type="predicted"/>
<feature type="region of interest" description="Disordered" evidence="5">
    <location>
        <begin position="246"/>
        <end position="270"/>
    </location>
</feature>
<dbReference type="AlphaFoldDB" id="A0AB34K014"/>
<dbReference type="PANTHER" id="PTHR12131:SF7">
    <property type="entry name" value="EXOSOME RNA HELICASE MTR4"/>
    <property type="match status" value="1"/>
</dbReference>
<reference evidence="8 9" key="1">
    <citation type="journal article" date="2024" name="Science">
        <title>Giant polyketide synthase enzymes in the biosynthesis of giant marine polyether toxins.</title>
        <authorList>
            <person name="Fallon T.R."/>
            <person name="Shende V.V."/>
            <person name="Wierzbicki I.H."/>
            <person name="Pendleton A.L."/>
            <person name="Watervoot N.F."/>
            <person name="Auber R.P."/>
            <person name="Gonzalez D.J."/>
            <person name="Wisecaver J.H."/>
            <person name="Moore B.S."/>
        </authorList>
    </citation>
    <scope>NUCLEOTIDE SEQUENCE [LARGE SCALE GENOMIC DNA]</scope>
    <source>
        <strain evidence="8 9">12B1</strain>
    </source>
</reference>
<dbReference type="SUPFAM" id="SSF52540">
    <property type="entry name" value="P-loop containing nucleoside triphosphate hydrolases"/>
    <property type="match status" value="1"/>
</dbReference>
<gene>
    <name evidence="8" type="ORF">AB1Y20_015972</name>
</gene>
<keyword evidence="2" id="KW-0378">Hydrolase</keyword>
<dbReference type="InterPro" id="IPR001650">
    <property type="entry name" value="Helicase_C-like"/>
</dbReference>
<dbReference type="GO" id="GO:0005524">
    <property type="term" value="F:ATP binding"/>
    <property type="evidence" value="ECO:0007669"/>
    <property type="project" value="UniProtKB-KW"/>
</dbReference>
<dbReference type="GO" id="GO:0003676">
    <property type="term" value="F:nucleic acid binding"/>
    <property type="evidence" value="ECO:0007669"/>
    <property type="project" value="InterPro"/>
</dbReference>
<dbReference type="InterPro" id="IPR027417">
    <property type="entry name" value="P-loop_NTPase"/>
</dbReference>
<dbReference type="Pfam" id="PF13234">
    <property type="entry name" value="MTR4_beta-barrel"/>
    <property type="match status" value="1"/>
</dbReference>
<keyword evidence="1" id="KW-0547">Nucleotide-binding</keyword>
<dbReference type="GO" id="GO:0016787">
    <property type="term" value="F:hydrolase activity"/>
    <property type="evidence" value="ECO:0007669"/>
    <property type="project" value="UniProtKB-KW"/>
</dbReference>
<dbReference type="Pfam" id="PF00270">
    <property type="entry name" value="DEAD"/>
    <property type="match status" value="1"/>
</dbReference>
<dbReference type="Gene3D" id="3.40.50.300">
    <property type="entry name" value="P-loop containing nucleotide triphosphate hydrolases"/>
    <property type="match status" value="2"/>
</dbReference>
<feature type="compositionally biased region" description="Basic and acidic residues" evidence="5">
    <location>
        <begin position="248"/>
        <end position="267"/>
    </location>
</feature>
<feature type="domain" description="Helicase ATP-binding" evidence="6">
    <location>
        <begin position="42"/>
        <end position="197"/>
    </location>
</feature>
<dbReference type="SMART" id="SM00490">
    <property type="entry name" value="HELICc"/>
    <property type="match status" value="1"/>
</dbReference>
<comment type="caution">
    <text evidence="8">The sequence shown here is derived from an EMBL/GenBank/DDBJ whole genome shotgun (WGS) entry which is preliminary data.</text>
</comment>
<evidence type="ECO:0000259" key="6">
    <source>
        <dbReference type="PROSITE" id="PS51192"/>
    </source>
</evidence>
<keyword evidence="4" id="KW-0067">ATP-binding</keyword>
<dbReference type="SMART" id="SM00487">
    <property type="entry name" value="DEXDc"/>
    <property type="match status" value="1"/>
</dbReference>
<dbReference type="Proteomes" id="UP001515480">
    <property type="component" value="Unassembled WGS sequence"/>
</dbReference>
<dbReference type="InterPro" id="IPR011545">
    <property type="entry name" value="DEAD/DEAH_box_helicase_dom"/>
</dbReference>
<dbReference type="PROSITE" id="PS51194">
    <property type="entry name" value="HELICASE_CTER"/>
    <property type="match status" value="1"/>
</dbReference>
<accession>A0AB34K014</accession>
<dbReference type="Gene3D" id="1.10.3380.30">
    <property type="match status" value="1"/>
</dbReference>
<evidence type="ECO:0000259" key="7">
    <source>
        <dbReference type="PROSITE" id="PS51194"/>
    </source>
</evidence>
<keyword evidence="3" id="KW-0347">Helicase</keyword>
<dbReference type="PROSITE" id="PS51192">
    <property type="entry name" value="HELICASE_ATP_BIND_1"/>
    <property type="match status" value="1"/>
</dbReference>
<evidence type="ECO:0000256" key="2">
    <source>
        <dbReference type="ARBA" id="ARBA00022801"/>
    </source>
</evidence>